<comment type="caution">
    <text evidence="3">The sequence shown here is derived from an EMBL/GenBank/DDBJ whole genome shotgun (WGS) entry which is preliminary data.</text>
</comment>
<name>A0A933MHM6_UNCT6</name>
<protein>
    <submittedName>
        <fullName evidence="3">NAD-dependent epimerase/dehydratase family protein</fullName>
    </submittedName>
</protein>
<proteinExistence type="inferred from homology"/>
<dbReference type="PANTHER" id="PTHR43000">
    <property type="entry name" value="DTDP-D-GLUCOSE 4,6-DEHYDRATASE-RELATED"/>
    <property type="match status" value="1"/>
</dbReference>
<dbReference type="InterPro" id="IPR036291">
    <property type="entry name" value="NAD(P)-bd_dom_sf"/>
</dbReference>
<evidence type="ECO:0000313" key="4">
    <source>
        <dbReference type="Proteomes" id="UP000736328"/>
    </source>
</evidence>
<feature type="domain" description="NAD-dependent epimerase/dehydratase" evidence="2">
    <location>
        <begin position="7"/>
        <end position="240"/>
    </location>
</feature>
<accession>A0A933MHM6</accession>
<dbReference type="SUPFAM" id="SSF51735">
    <property type="entry name" value="NAD(P)-binding Rossmann-fold domains"/>
    <property type="match status" value="1"/>
</dbReference>
<dbReference type="Pfam" id="PF01370">
    <property type="entry name" value="Epimerase"/>
    <property type="match status" value="1"/>
</dbReference>
<evidence type="ECO:0000313" key="3">
    <source>
        <dbReference type="EMBL" id="MBI4726227.1"/>
    </source>
</evidence>
<dbReference type="EMBL" id="JACQXR010000039">
    <property type="protein sequence ID" value="MBI4726227.1"/>
    <property type="molecule type" value="Genomic_DNA"/>
</dbReference>
<organism evidence="3 4">
    <name type="scientific">candidate division TA06 bacterium</name>
    <dbReference type="NCBI Taxonomy" id="2250710"/>
    <lineage>
        <taxon>Bacteria</taxon>
        <taxon>Bacteria division TA06</taxon>
    </lineage>
</organism>
<evidence type="ECO:0000256" key="1">
    <source>
        <dbReference type="ARBA" id="ARBA00007637"/>
    </source>
</evidence>
<dbReference type="AlphaFoldDB" id="A0A933MHM6"/>
<dbReference type="PRINTS" id="PR01713">
    <property type="entry name" value="NUCEPIMERASE"/>
</dbReference>
<dbReference type="Gene3D" id="3.90.25.10">
    <property type="entry name" value="UDP-galactose 4-epimerase, domain 1"/>
    <property type="match status" value="1"/>
</dbReference>
<sequence>MLSVRCLILGGAGFIGANVARSLVEQGDAVRIFDRPNVDLSNIADVSEHIEFIGGDFTNPKDLNEALSGIDVVLHLIGTTLPATSVANPVYDIETNVVGTIKLLELCCQKKTQKIIFPSSGGTIYGRPQTLPIPETHPTNPVCSYGISKLAIEKYLRLFNELYGLKYTILRIANPYGRYQNQFGQLGAVNVFLWKTITGQPIVIWGDGTIARDYFHIDDLVGAFLLAIKKPTNSHIFNIGSGKAHTLNEVISSISEITGIKPVIEYTAGRKFDIPSNYLDISRAEIELGWRPSVDLDKGLVLTWEWMKTLK</sequence>
<gene>
    <name evidence="3" type="ORF">HY768_03210</name>
</gene>
<dbReference type="Gene3D" id="3.40.50.720">
    <property type="entry name" value="NAD(P)-binding Rossmann-like Domain"/>
    <property type="match status" value="1"/>
</dbReference>
<dbReference type="InterPro" id="IPR001509">
    <property type="entry name" value="Epimerase_deHydtase"/>
</dbReference>
<dbReference type="Proteomes" id="UP000736328">
    <property type="component" value="Unassembled WGS sequence"/>
</dbReference>
<comment type="similarity">
    <text evidence="1">Belongs to the NAD(P)-dependent epimerase/dehydratase family.</text>
</comment>
<reference evidence="3" key="1">
    <citation type="submission" date="2020-07" db="EMBL/GenBank/DDBJ databases">
        <title>Huge and variable diversity of episymbiotic CPR bacteria and DPANN archaea in groundwater ecosystems.</title>
        <authorList>
            <person name="He C.Y."/>
            <person name="Keren R."/>
            <person name="Whittaker M."/>
            <person name="Farag I.F."/>
            <person name="Doudna J."/>
            <person name="Cate J.H.D."/>
            <person name="Banfield J.F."/>
        </authorList>
    </citation>
    <scope>NUCLEOTIDE SEQUENCE</scope>
    <source>
        <strain evidence="3">NC_groundwater_1520_Pr4_B-0.1um_53_5</strain>
    </source>
</reference>
<evidence type="ECO:0000259" key="2">
    <source>
        <dbReference type="Pfam" id="PF01370"/>
    </source>
</evidence>